<dbReference type="InterPro" id="IPR012677">
    <property type="entry name" value="Nucleotide-bd_a/b_plait_sf"/>
</dbReference>
<protein>
    <recommendedName>
        <fullName evidence="3">RRM domain-containing protein</fullName>
    </recommendedName>
</protein>
<dbReference type="EMBL" id="KQ085906">
    <property type="protein sequence ID" value="KLO17349.1"/>
    <property type="molecule type" value="Genomic_DNA"/>
</dbReference>
<dbReference type="PANTHER" id="PTHR32343">
    <property type="entry name" value="SERINE/ARGININE-RICH SPLICING FACTOR"/>
    <property type="match status" value="1"/>
</dbReference>
<evidence type="ECO:0000256" key="2">
    <source>
        <dbReference type="SAM" id="MobiDB-lite"/>
    </source>
</evidence>
<dbReference type="SUPFAM" id="SSF54928">
    <property type="entry name" value="RNA-binding domain, RBD"/>
    <property type="match status" value="1"/>
</dbReference>
<feature type="domain" description="RRM" evidence="3">
    <location>
        <begin position="9"/>
        <end position="82"/>
    </location>
</feature>
<dbReference type="PROSITE" id="PS50102">
    <property type="entry name" value="RRM"/>
    <property type="match status" value="1"/>
</dbReference>
<evidence type="ECO:0000259" key="3">
    <source>
        <dbReference type="PROSITE" id="PS50102"/>
    </source>
</evidence>
<dbReference type="InterPro" id="IPR035979">
    <property type="entry name" value="RBD_domain_sf"/>
</dbReference>
<name>A0A0H2S024_9AGAM</name>
<gene>
    <name evidence="4" type="ORF">SCHPADRAFT_994490</name>
</gene>
<dbReference type="InParanoid" id="A0A0H2S024"/>
<keyword evidence="1" id="KW-0694">RNA-binding</keyword>
<dbReference type="FunCoup" id="A0A0H2S024">
    <property type="interactions" value="77"/>
</dbReference>
<sequence length="264" mass="28261">MSSTDVNAFTIHVSGISPQTTKEHLHDFFAFCGTIAKIDLELSEKEQVATIHFEKHSAAKTAVMLNGGTLDGAHLTVKELGTHGEEIHEDTDAPPEGVPFHQSDKPRAAIAAEYLAAGYKLTDDMTQSFIDMDNKHGISKRFTSWFDSINKGVGAKVLGNDQTVTSKVQSTLVDVTASVRGYDEQKGISKAGKDYYEKALQSKWGSTIFSFYTTTAKQVTDVHAEAMRIKEAKKGTTATSPTSAPATNAPGEPAAPSAAAPLAL</sequence>
<dbReference type="Proteomes" id="UP000053477">
    <property type="component" value="Unassembled WGS sequence"/>
</dbReference>
<dbReference type="GO" id="GO:0003723">
    <property type="term" value="F:RNA binding"/>
    <property type="evidence" value="ECO:0007669"/>
    <property type="project" value="UniProtKB-UniRule"/>
</dbReference>
<feature type="compositionally biased region" description="Low complexity" evidence="2">
    <location>
        <begin position="235"/>
        <end position="264"/>
    </location>
</feature>
<evidence type="ECO:0000313" key="4">
    <source>
        <dbReference type="EMBL" id="KLO17349.1"/>
    </source>
</evidence>
<dbReference type="Gene3D" id="3.30.70.330">
    <property type="match status" value="1"/>
</dbReference>
<dbReference type="InterPro" id="IPR000504">
    <property type="entry name" value="RRM_dom"/>
</dbReference>
<organism evidence="4 5">
    <name type="scientific">Schizopora paradoxa</name>
    <dbReference type="NCBI Taxonomy" id="27342"/>
    <lineage>
        <taxon>Eukaryota</taxon>
        <taxon>Fungi</taxon>
        <taxon>Dikarya</taxon>
        <taxon>Basidiomycota</taxon>
        <taxon>Agaricomycotina</taxon>
        <taxon>Agaricomycetes</taxon>
        <taxon>Hymenochaetales</taxon>
        <taxon>Schizoporaceae</taxon>
        <taxon>Schizopora</taxon>
    </lineage>
</organism>
<dbReference type="AlphaFoldDB" id="A0A0H2S024"/>
<dbReference type="PANTHER" id="PTHR32343:SF10">
    <property type="entry name" value="RNA-BINDING REGION RNP-1 DOMAIN-CONTAINING PROTEIN"/>
    <property type="match status" value="1"/>
</dbReference>
<feature type="region of interest" description="Disordered" evidence="2">
    <location>
        <begin position="231"/>
        <end position="264"/>
    </location>
</feature>
<dbReference type="OrthoDB" id="7763451at2759"/>
<dbReference type="Pfam" id="PF00076">
    <property type="entry name" value="RRM_1"/>
    <property type="match status" value="1"/>
</dbReference>
<dbReference type="SMART" id="SM00360">
    <property type="entry name" value="RRM"/>
    <property type="match status" value="1"/>
</dbReference>
<dbReference type="STRING" id="27342.A0A0H2S024"/>
<accession>A0A0H2S024</accession>
<evidence type="ECO:0000256" key="1">
    <source>
        <dbReference type="PROSITE-ProRule" id="PRU00176"/>
    </source>
</evidence>
<keyword evidence="5" id="KW-1185">Reference proteome</keyword>
<reference evidence="4 5" key="1">
    <citation type="submission" date="2015-04" db="EMBL/GenBank/DDBJ databases">
        <title>Complete genome sequence of Schizopora paradoxa KUC8140, a cosmopolitan wood degrader in East Asia.</title>
        <authorList>
            <consortium name="DOE Joint Genome Institute"/>
            <person name="Min B."/>
            <person name="Park H."/>
            <person name="Jang Y."/>
            <person name="Kim J.-J."/>
            <person name="Kim K.H."/>
            <person name="Pangilinan J."/>
            <person name="Lipzen A."/>
            <person name="Riley R."/>
            <person name="Grigoriev I.V."/>
            <person name="Spatafora J.W."/>
            <person name="Choi I.-G."/>
        </authorList>
    </citation>
    <scope>NUCLEOTIDE SEQUENCE [LARGE SCALE GENOMIC DNA]</scope>
    <source>
        <strain evidence="4 5">KUC8140</strain>
    </source>
</reference>
<proteinExistence type="predicted"/>
<evidence type="ECO:0000313" key="5">
    <source>
        <dbReference type="Proteomes" id="UP000053477"/>
    </source>
</evidence>